<proteinExistence type="predicted"/>
<dbReference type="AlphaFoldDB" id="A0A067QCF0"/>
<feature type="compositionally biased region" description="Low complexity" evidence="1">
    <location>
        <begin position="290"/>
        <end position="301"/>
    </location>
</feature>
<dbReference type="InParanoid" id="A0A067QCF0"/>
<dbReference type="EMBL" id="KL197710">
    <property type="protein sequence ID" value="KDQ63830.1"/>
    <property type="molecule type" value="Genomic_DNA"/>
</dbReference>
<reference evidence="3" key="1">
    <citation type="journal article" date="2014" name="Proc. Natl. Acad. Sci. U.S.A.">
        <title>Extensive sampling of basidiomycete genomes demonstrates inadequacy of the white-rot/brown-rot paradigm for wood decay fungi.</title>
        <authorList>
            <person name="Riley R."/>
            <person name="Salamov A.A."/>
            <person name="Brown D.W."/>
            <person name="Nagy L.G."/>
            <person name="Floudas D."/>
            <person name="Held B.W."/>
            <person name="Levasseur A."/>
            <person name="Lombard V."/>
            <person name="Morin E."/>
            <person name="Otillar R."/>
            <person name="Lindquist E.A."/>
            <person name="Sun H."/>
            <person name="LaButti K.M."/>
            <person name="Schmutz J."/>
            <person name="Jabbour D."/>
            <person name="Luo H."/>
            <person name="Baker S.E."/>
            <person name="Pisabarro A.G."/>
            <person name="Walton J.D."/>
            <person name="Blanchette R.A."/>
            <person name="Henrissat B."/>
            <person name="Martin F."/>
            <person name="Cullen D."/>
            <person name="Hibbett D.S."/>
            <person name="Grigoriev I.V."/>
        </authorList>
    </citation>
    <scope>NUCLEOTIDE SEQUENCE [LARGE SCALE GENOMIC DNA]</scope>
    <source>
        <strain evidence="3">MUCL 33604</strain>
    </source>
</reference>
<organism evidence="2 3">
    <name type="scientific">Jaapia argillacea MUCL 33604</name>
    <dbReference type="NCBI Taxonomy" id="933084"/>
    <lineage>
        <taxon>Eukaryota</taxon>
        <taxon>Fungi</taxon>
        <taxon>Dikarya</taxon>
        <taxon>Basidiomycota</taxon>
        <taxon>Agaricomycotina</taxon>
        <taxon>Agaricomycetes</taxon>
        <taxon>Agaricomycetidae</taxon>
        <taxon>Jaapiales</taxon>
        <taxon>Jaapiaceae</taxon>
        <taxon>Jaapia</taxon>
    </lineage>
</organism>
<dbReference type="OrthoDB" id="3250108at2759"/>
<feature type="compositionally biased region" description="Pro residues" evidence="1">
    <location>
        <begin position="302"/>
        <end position="311"/>
    </location>
</feature>
<dbReference type="Proteomes" id="UP000027265">
    <property type="component" value="Unassembled WGS sequence"/>
</dbReference>
<evidence type="ECO:0000313" key="3">
    <source>
        <dbReference type="Proteomes" id="UP000027265"/>
    </source>
</evidence>
<accession>A0A067QCF0</accession>
<protein>
    <submittedName>
        <fullName evidence="2">Uncharacterized protein</fullName>
    </submittedName>
</protein>
<sequence length="409" mass="44713">MTTFVKSPVPEIFISFAPPEVPAEEPYSPFAILNPVATREEESYRPTLLSPPPVAAPKFHRQLSPLRPADAPVASKGLERERFEAMLKASKERNSAVGAKKALDLRKEIALKAHKSKQIERRAIFLSKLTAPPSASAISEPKTPPESPSIFNYTLPSPGLESPLAMFDSAPEDPARPKPCAPWVEQVEYRMPQKKEATPVQSKRKSLPSLEEITARLSSQAPIARPDVVGPCRSPIPLPAFLKTGARAHRDAPPPIIITPPEAPQARRLPLSVGRLRLPSRTPSPPSPQQLPSSLPMTTAPPKSPGAPPSPKIQIKTTVVPRTSSAAPSELTESNLVTFNARSRTANDMLSALRRRTFYCEGTSVGRHADQVKVDEKTKLERRHSSPAEFMKRERSGFTHPVLDMPGGF</sequence>
<name>A0A067QCF0_9AGAM</name>
<feature type="region of interest" description="Disordered" evidence="1">
    <location>
        <begin position="276"/>
        <end position="313"/>
    </location>
</feature>
<dbReference type="HOGENOM" id="CLU_056207_0_0_1"/>
<evidence type="ECO:0000256" key="1">
    <source>
        <dbReference type="SAM" id="MobiDB-lite"/>
    </source>
</evidence>
<keyword evidence="3" id="KW-1185">Reference proteome</keyword>
<evidence type="ECO:0000313" key="2">
    <source>
        <dbReference type="EMBL" id="KDQ63830.1"/>
    </source>
</evidence>
<gene>
    <name evidence="2" type="ORF">JAAARDRAFT_189360</name>
</gene>